<name>A0A0J1HFD5_9GAMM</name>
<gene>
    <name evidence="2" type="ORF">ABT57_07145</name>
</gene>
<feature type="compositionally biased region" description="Polar residues" evidence="1">
    <location>
        <begin position="110"/>
        <end position="122"/>
    </location>
</feature>
<dbReference type="Proteomes" id="UP000035909">
    <property type="component" value="Unassembled WGS sequence"/>
</dbReference>
<dbReference type="EMBL" id="LDOU01000006">
    <property type="protein sequence ID" value="KLV10326.1"/>
    <property type="molecule type" value="Genomic_DNA"/>
</dbReference>
<reference evidence="2 3" key="1">
    <citation type="submission" date="2015-05" db="EMBL/GenBank/DDBJ databases">
        <title>Photobacterium galathea sp. nov.</title>
        <authorList>
            <person name="Machado H."/>
            <person name="Gram L."/>
        </authorList>
    </citation>
    <scope>NUCLEOTIDE SEQUENCE [LARGE SCALE GENOMIC DNA]</scope>
    <source>
        <strain evidence="2 3">DSM 22954</strain>
    </source>
</reference>
<comment type="caution">
    <text evidence="2">The sequence shown here is derived from an EMBL/GenBank/DDBJ whole genome shotgun (WGS) entry which is preliminary data.</text>
</comment>
<dbReference type="AlphaFoldDB" id="A0A0J1HFD5"/>
<dbReference type="RefSeq" id="WP_047884489.1">
    <property type="nucleotide sequence ID" value="NZ_LDOU01000006.1"/>
</dbReference>
<evidence type="ECO:0000256" key="1">
    <source>
        <dbReference type="SAM" id="MobiDB-lite"/>
    </source>
</evidence>
<evidence type="ECO:0000313" key="3">
    <source>
        <dbReference type="Proteomes" id="UP000035909"/>
    </source>
</evidence>
<feature type="region of interest" description="Disordered" evidence="1">
    <location>
        <begin position="93"/>
        <end position="138"/>
    </location>
</feature>
<feature type="compositionally biased region" description="Low complexity" evidence="1">
    <location>
        <begin position="96"/>
        <end position="109"/>
    </location>
</feature>
<sequence length="138" mass="15337">MSLHLNFHSLAAYVPFRWPNTGRYSALCSALCLSAGVVTAEPLLMTYEEYMDRCMSTYGEDKVTRSVCDAQFQAIKKKEQDLMAHVEVSQSVTGISTQMSSPSPSQASQNKRISSDGNTSLSEKNRSQNDEMSQPDNR</sequence>
<accession>A0A0J1HFD5</accession>
<evidence type="ECO:0000313" key="2">
    <source>
        <dbReference type="EMBL" id="KLV10326.1"/>
    </source>
</evidence>
<keyword evidence="3" id="KW-1185">Reference proteome</keyword>
<organism evidence="2 3">
    <name type="scientific">Photobacterium ganghwense</name>
    <dbReference type="NCBI Taxonomy" id="320778"/>
    <lineage>
        <taxon>Bacteria</taxon>
        <taxon>Pseudomonadati</taxon>
        <taxon>Pseudomonadota</taxon>
        <taxon>Gammaproteobacteria</taxon>
        <taxon>Vibrionales</taxon>
        <taxon>Vibrionaceae</taxon>
        <taxon>Photobacterium</taxon>
    </lineage>
</organism>
<protein>
    <submittedName>
        <fullName evidence="2">Uncharacterized protein</fullName>
    </submittedName>
</protein>
<dbReference type="PATRIC" id="fig|320778.3.peg.1543"/>
<dbReference type="OrthoDB" id="5828819at2"/>
<proteinExistence type="predicted"/>